<evidence type="ECO:0000256" key="1">
    <source>
        <dbReference type="SAM" id="MobiDB-lite"/>
    </source>
</evidence>
<sequence length="164" mass="18498">MQAVSRGIDTSITHSPMPGSDMMRGRTRDRSHPRAALAGERLDKVESSTFRGRSRQRASSPPGPASRNPSRSMLSPTRQILLHNRLRDARREHCPSRPARDSSPSQTAALQQRRRRTRSRSRGPRRLEADMQQKTVETHSSLRHQVRVDSEPTNSTTSSPNMRG</sequence>
<gene>
    <name evidence="2" type="ORF">F5Z01DRAFT_642603</name>
</gene>
<protein>
    <submittedName>
        <fullName evidence="2">Uncharacterized protein</fullName>
    </submittedName>
</protein>
<comment type="caution">
    <text evidence="2">The sequence shown here is derived from an EMBL/GenBank/DDBJ whole genome shotgun (WGS) entry which is preliminary data.</text>
</comment>
<dbReference type="RefSeq" id="XP_046123131.1">
    <property type="nucleotide sequence ID" value="XM_046262652.1"/>
</dbReference>
<name>A0A9P7ZX56_9HYPO</name>
<dbReference type="Proteomes" id="UP000887229">
    <property type="component" value="Unassembled WGS sequence"/>
</dbReference>
<accession>A0A9P7ZX56</accession>
<organism evidence="2 3">
    <name type="scientific">Emericellopsis atlantica</name>
    <dbReference type="NCBI Taxonomy" id="2614577"/>
    <lineage>
        <taxon>Eukaryota</taxon>
        <taxon>Fungi</taxon>
        <taxon>Dikarya</taxon>
        <taxon>Ascomycota</taxon>
        <taxon>Pezizomycotina</taxon>
        <taxon>Sordariomycetes</taxon>
        <taxon>Hypocreomycetidae</taxon>
        <taxon>Hypocreales</taxon>
        <taxon>Bionectriaceae</taxon>
        <taxon>Emericellopsis</taxon>
    </lineage>
</organism>
<proteinExistence type="predicted"/>
<feature type="compositionally biased region" description="Polar residues" evidence="1">
    <location>
        <begin position="67"/>
        <end position="78"/>
    </location>
</feature>
<feature type="compositionally biased region" description="Basic residues" evidence="1">
    <location>
        <begin position="112"/>
        <end position="124"/>
    </location>
</feature>
<feature type="compositionally biased region" description="Basic and acidic residues" evidence="1">
    <location>
        <begin position="85"/>
        <end position="100"/>
    </location>
</feature>
<feature type="compositionally biased region" description="Basic and acidic residues" evidence="1">
    <location>
        <begin position="23"/>
        <end position="32"/>
    </location>
</feature>
<evidence type="ECO:0000313" key="2">
    <source>
        <dbReference type="EMBL" id="KAG9259207.1"/>
    </source>
</evidence>
<dbReference type="GeneID" id="70293555"/>
<keyword evidence="3" id="KW-1185">Reference proteome</keyword>
<dbReference type="AlphaFoldDB" id="A0A9P7ZX56"/>
<dbReference type="EMBL" id="MU251242">
    <property type="protein sequence ID" value="KAG9259207.1"/>
    <property type="molecule type" value="Genomic_DNA"/>
</dbReference>
<feature type="compositionally biased region" description="Low complexity" evidence="1">
    <location>
        <begin position="152"/>
        <end position="164"/>
    </location>
</feature>
<evidence type="ECO:0000313" key="3">
    <source>
        <dbReference type="Proteomes" id="UP000887229"/>
    </source>
</evidence>
<reference evidence="2" key="1">
    <citation type="journal article" date="2021" name="IMA Fungus">
        <title>Genomic characterization of three marine fungi, including Emericellopsis atlantica sp. nov. with signatures of a generalist lifestyle and marine biomass degradation.</title>
        <authorList>
            <person name="Hagestad O.C."/>
            <person name="Hou L."/>
            <person name="Andersen J.H."/>
            <person name="Hansen E.H."/>
            <person name="Altermark B."/>
            <person name="Li C."/>
            <person name="Kuhnert E."/>
            <person name="Cox R.J."/>
            <person name="Crous P.W."/>
            <person name="Spatafora J.W."/>
            <person name="Lail K."/>
            <person name="Amirebrahimi M."/>
            <person name="Lipzen A."/>
            <person name="Pangilinan J."/>
            <person name="Andreopoulos W."/>
            <person name="Hayes R.D."/>
            <person name="Ng V."/>
            <person name="Grigoriev I.V."/>
            <person name="Jackson S.A."/>
            <person name="Sutton T.D.S."/>
            <person name="Dobson A.D.W."/>
            <person name="Rama T."/>
        </authorList>
    </citation>
    <scope>NUCLEOTIDE SEQUENCE</scope>
    <source>
        <strain evidence="2">TS7</strain>
    </source>
</reference>
<dbReference type="OrthoDB" id="5133603at2759"/>
<feature type="region of interest" description="Disordered" evidence="1">
    <location>
        <begin position="1"/>
        <end position="164"/>
    </location>
</feature>